<organism evidence="2 3">
    <name type="scientific">Oculimacula yallundae</name>
    <dbReference type="NCBI Taxonomy" id="86028"/>
    <lineage>
        <taxon>Eukaryota</taxon>
        <taxon>Fungi</taxon>
        <taxon>Dikarya</taxon>
        <taxon>Ascomycota</taxon>
        <taxon>Pezizomycotina</taxon>
        <taxon>Leotiomycetes</taxon>
        <taxon>Helotiales</taxon>
        <taxon>Ploettnerulaceae</taxon>
        <taxon>Oculimacula</taxon>
    </lineage>
</organism>
<keyword evidence="1" id="KW-0812">Transmembrane</keyword>
<accession>A0ABR4CG51</accession>
<evidence type="ECO:0000313" key="2">
    <source>
        <dbReference type="EMBL" id="KAL2068682.1"/>
    </source>
</evidence>
<dbReference type="EMBL" id="JAZHXI010000008">
    <property type="protein sequence ID" value="KAL2068682.1"/>
    <property type="molecule type" value="Genomic_DNA"/>
</dbReference>
<protein>
    <submittedName>
        <fullName evidence="2">Uncharacterized protein</fullName>
    </submittedName>
</protein>
<dbReference type="Proteomes" id="UP001595075">
    <property type="component" value="Unassembled WGS sequence"/>
</dbReference>
<keyword evidence="3" id="KW-1185">Reference proteome</keyword>
<proteinExistence type="predicted"/>
<gene>
    <name evidence="2" type="ORF">VTL71DRAFT_15020</name>
</gene>
<keyword evidence="1" id="KW-1133">Transmembrane helix</keyword>
<feature type="non-terminal residue" evidence="2">
    <location>
        <position position="95"/>
    </location>
</feature>
<sequence>MANCIRSIILVVHQQALLRWGDAARKGPYVLKILIGLDETLSPSSLSVRSQNNEIFIQSLSKSTLLLELFCSVLYFVFLDFCLLIMRGIRMVLKS</sequence>
<comment type="caution">
    <text evidence="2">The sequence shown here is derived from an EMBL/GenBank/DDBJ whole genome shotgun (WGS) entry which is preliminary data.</text>
</comment>
<keyword evidence="1" id="KW-0472">Membrane</keyword>
<feature type="transmembrane region" description="Helical" evidence="1">
    <location>
        <begin position="65"/>
        <end position="86"/>
    </location>
</feature>
<evidence type="ECO:0000313" key="3">
    <source>
        <dbReference type="Proteomes" id="UP001595075"/>
    </source>
</evidence>
<name>A0ABR4CG51_9HELO</name>
<reference evidence="2 3" key="1">
    <citation type="journal article" date="2024" name="Commun. Biol.">
        <title>Comparative genomic analysis of thermophilic fungi reveals convergent evolutionary adaptations and gene losses.</title>
        <authorList>
            <person name="Steindorff A.S."/>
            <person name="Aguilar-Pontes M.V."/>
            <person name="Robinson A.J."/>
            <person name="Andreopoulos B."/>
            <person name="LaButti K."/>
            <person name="Kuo A."/>
            <person name="Mondo S."/>
            <person name="Riley R."/>
            <person name="Otillar R."/>
            <person name="Haridas S."/>
            <person name="Lipzen A."/>
            <person name="Grimwood J."/>
            <person name="Schmutz J."/>
            <person name="Clum A."/>
            <person name="Reid I.D."/>
            <person name="Moisan M.C."/>
            <person name="Butler G."/>
            <person name="Nguyen T.T.M."/>
            <person name="Dewar K."/>
            <person name="Conant G."/>
            <person name="Drula E."/>
            <person name="Henrissat B."/>
            <person name="Hansel C."/>
            <person name="Singer S."/>
            <person name="Hutchinson M.I."/>
            <person name="de Vries R.P."/>
            <person name="Natvig D.O."/>
            <person name="Powell A.J."/>
            <person name="Tsang A."/>
            <person name="Grigoriev I.V."/>
        </authorList>
    </citation>
    <scope>NUCLEOTIDE SEQUENCE [LARGE SCALE GENOMIC DNA]</scope>
    <source>
        <strain evidence="2 3">CBS 494.80</strain>
    </source>
</reference>
<evidence type="ECO:0000256" key="1">
    <source>
        <dbReference type="SAM" id="Phobius"/>
    </source>
</evidence>